<keyword evidence="3" id="KW-1185">Reference proteome</keyword>
<dbReference type="RefSeq" id="WP_203885890.1">
    <property type="nucleotide sequence ID" value="NZ_BAABHH010000021.1"/>
</dbReference>
<evidence type="ECO:0000259" key="1">
    <source>
        <dbReference type="Pfam" id="PF16571"/>
    </source>
</evidence>
<reference evidence="2 3" key="1">
    <citation type="submission" date="2021-01" db="EMBL/GenBank/DDBJ databases">
        <title>Whole genome shotgun sequence of Planotetraspora kaengkrachanensis NBRC 104272.</title>
        <authorList>
            <person name="Komaki H."/>
            <person name="Tamura T."/>
        </authorList>
    </citation>
    <scope>NUCLEOTIDE SEQUENCE [LARGE SCALE GENOMIC DNA]</scope>
    <source>
        <strain evidence="2 3">NBRC 104272</strain>
    </source>
</reference>
<dbReference type="EMBL" id="BONV01000031">
    <property type="protein sequence ID" value="GIG82564.1"/>
    <property type="molecule type" value="Genomic_DNA"/>
</dbReference>
<protein>
    <recommendedName>
        <fullName evidence="1">Elongation factor G-binding protein C-terminal treble-clef zinc-finger domain-containing protein</fullName>
    </recommendedName>
</protein>
<sequence>MRPVTEQDIRTSFVNCSKGEAKRLDLPHDLVDLPWEDLDFLGWRDPGAPGRAYLIAERDGPLVGIALRVTSGATRRFTSRSMCSLCLTTHTGGGVALMTARRTGEAGRQGDSVGRYLCVDLACSLYTRGKREAAGSGVVDESLTVAEKVARTRANLHSFVDKVLE</sequence>
<organism evidence="2 3">
    <name type="scientific">Planotetraspora kaengkrachanensis</name>
    <dbReference type="NCBI Taxonomy" id="575193"/>
    <lineage>
        <taxon>Bacteria</taxon>
        <taxon>Bacillati</taxon>
        <taxon>Actinomycetota</taxon>
        <taxon>Actinomycetes</taxon>
        <taxon>Streptosporangiales</taxon>
        <taxon>Streptosporangiaceae</taxon>
        <taxon>Planotetraspora</taxon>
    </lineage>
</organism>
<gene>
    <name evidence="2" type="ORF">Pka01_56910</name>
</gene>
<dbReference type="Proteomes" id="UP000630097">
    <property type="component" value="Unassembled WGS sequence"/>
</dbReference>
<proteinExistence type="predicted"/>
<dbReference type="Pfam" id="PF16571">
    <property type="entry name" value="FBP_C"/>
    <property type="match status" value="1"/>
</dbReference>
<dbReference type="AlphaFoldDB" id="A0A8J3PWW0"/>
<dbReference type="InterPro" id="IPR032330">
    <property type="entry name" value="EF-G-binding_C"/>
</dbReference>
<accession>A0A8J3PWW0</accession>
<evidence type="ECO:0000313" key="2">
    <source>
        <dbReference type="EMBL" id="GIG82564.1"/>
    </source>
</evidence>
<name>A0A8J3PWW0_9ACTN</name>
<comment type="caution">
    <text evidence="2">The sequence shown here is derived from an EMBL/GenBank/DDBJ whole genome shotgun (WGS) entry which is preliminary data.</text>
</comment>
<evidence type="ECO:0000313" key="3">
    <source>
        <dbReference type="Proteomes" id="UP000630097"/>
    </source>
</evidence>
<feature type="domain" description="Elongation factor G-binding protein C-terminal treble-clef zinc-finger" evidence="1">
    <location>
        <begin position="8"/>
        <end position="163"/>
    </location>
</feature>